<organism evidence="2 3">
    <name type="scientific">Fraxinus pennsylvanica</name>
    <dbReference type="NCBI Taxonomy" id="56036"/>
    <lineage>
        <taxon>Eukaryota</taxon>
        <taxon>Viridiplantae</taxon>
        <taxon>Streptophyta</taxon>
        <taxon>Embryophyta</taxon>
        <taxon>Tracheophyta</taxon>
        <taxon>Spermatophyta</taxon>
        <taxon>Magnoliopsida</taxon>
        <taxon>eudicotyledons</taxon>
        <taxon>Gunneridae</taxon>
        <taxon>Pentapetalae</taxon>
        <taxon>asterids</taxon>
        <taxon>lamiids</taxon>
        <taxon>Lamiales</taxon>
        <taxon>Oleaceae</taxon>
        <taxon>Oleeae</taxon>
        <taxon>Fraxinus</taxon>
    </lineage>
</organism>
<dbReference type="Proteomes" id="UP000834106">
    <property type="component" value="Chromosome 1"/>
</dbReference>
<dbReference type="AlphaFoldDB" id="A0AAD1YL32"/>
<evidence type="ECO:0000313" key="2">
    <source>
        <dbReference type="EMBL" id="CAI9753032.1"/>
    </source>
</evidence>
<sequence>MSSVLGRMLNLDFEDQFDAEDSSTSNVYVEDSSSINVNADNSSSTNHKCQLSGRDDTTCYASENGIQDEEHNVEILAENTSDGRNDTSPELPPVKHGRKHLLNAVVKGTAIVGVLFFLLHVRSRGDNAKDTVPFDQTQKFGSSKFSSTKQRKEGRMSGIYPAEKLKFGN</sequence>
<proteinExistence type="predicted"/>
<evidence type="ECO:0000256" key="1">
    <source>
        <dbReference type="SAM" id="MobiDB-lite"/>
    </source>
</evidence>
<keyword evidence="3" id="KW-1185">Reference proteome</keyword>
<evidence type="ECO:0000313" key="3">
    <source>
        <dbReference type="Proteomes" id="UP000834106"/>
    </source>
</evidence>
<name>A0AAD1YL32_9LAMI</name>
<feature type="region of interest" description="Disordered" evidence="1">
    <location>
        <begin position="141"/>
        <end position="160"/>
    </location>
</feature>
<gene>
    <name evidence="2" type="ORF">FPE_LOCUS463</name>
</gene>
<dbReference type="EMBL" id="OU503036">
    <property type="protein sequence ID" value="CAI9753032.1"/>
    <property type="molecule type" value="Genomic_DNA"/>
</dbReference>
<reference evidence="2" key="1">
    <citation type="submission" date="2023-05" db="EMBL/GenBank/DDBJ databases">
        <authorList>
            <person name="Huff M."/>
        </authorList>
    </citation>
    <scope>NUCLEOTIDE SEQUENCE</scope>
</reference>
<accession>A0AAD1YL32</accession>
<protein>
    <submittedName>
        <fullName evidence="2">Uncharacterized protein</fullName>
    </submittedName>
</protein>